<comment type="caution">
    <text evidence="1">The sequence shown here is derived from an EMBL/GenBank/DDBJ whole genome shotgun (WGS) entry which is preliminary data.</text>
</comment>
<dbReference type="EMBL" id="MU266397">
    <property type="protein sequence ID" value="KAH7925699.1"/>
    <property type="molecule type" value="Genomic_DNA"/>
</dbReference>
<protein>
    <submittedName>
        <fullName evidence="1">Uncharacterized protein</fullName>
    </submittedName>
</protein>
<keyword evidence="2" id="KW-1185">Reference proteome</keyword>
<sequence length="196" mass="22243">MKLTFTSSDVQNADVINDDGLYIYKIDTPFSFFQSLAKPTTISKVSIHEGARVVSPAGEIEWHKWSSSIIRFGGHEMQTSLFIPSRGFTGLTHYFTGHDGRPYKWKLGPDACTLKRDDASEAIVARFHHANHGIMKPKHDAYLEVWPDIIHMVDLVLVTFIYVEKLRRDHNRSRQTHRSQGLGSGLMAANNLNMTM</sequence>
<proteinExistence type="predicted"/>
<organism evidence="1 2">
    <name type="scientific">Leucogyrophana mollusca</name>
    <dbReference type="NCBI Taxonomy" id="85980"/>
    <lineage>
        <taxon>Eukaryota</taxon>
        <taxon>Fungi</taxon>
        <taxon>Dikarya</taxon>
        <taxon>Basidiomycota</taxon>
        <taxon>Agaricomycotina</taxon>
        <taxon>Agaricomycetes</taxon>
        <taxon>Agaricomycetidae</taxon>
        <taxon>Boletales</taxon>
        <taxon>Boletales incertae sedis</taxon>
        <taxon>Leucogyrophana</taxon>
    </lineage>
</organism>
<reference evidence="1" key="1">
    <citation type="journal article" date="2021" name="New Phytol.">
        <title>Evolutionary innovations through gain and loss of genes in the ectomycorrhizal Boletales.</title>
        <authorList>
            <person name="Wu G."/>
            <person name="Miyauchi S."/>
            <person name="Morin E."/>
            <person name="Kuo A."/>
            <person name="Drula E."/>
            <person name="Varga T."/>
            <person name="Kohler A."/>
            <person name="Feng B."/>
            <person name="Cao Y."/>
            <person name="Lipzen A."/>
            <person name="Daum C."/>
            <person name="Hundley H."/>
            <person name="Pangilinan J."/>
            <person name="Johnson J."/>
            <person name="Barry K."/>
            <person name="LaButti K."/>
            <person name="Ng V."/>
            <person name="Ahrendt S."/>
            <person name="Min B."/>
            <person name="Choi I.G."/>
            <person name="Park H."/>
            <person name="Plett J.M."/>
            <person name="Magnuson J."/>
            <person name="Spatafora J.W."/>
            <person name="Nagy L.G."/>
            <person name="Henrissat B."/>
            <person name="Grigoriev I.V."/>
            <person name="Yang Z.L."/>
            <person name="Xu J."/>
            <person name="Martin F.M."/>
        </authorList>
    </citation>
    <scope>NUCLEOTIDE SEQUENCE</scope>
    <source>
        <strain evidence="1">KUC20120723A-06</strain>
    </source>
</reference>
<evidence type="ECO:0000313" key="2">
    <source>
        <dbReference type="Proteomes" id="UP000790709"/>
    </source>
</evidence>
<dbReference type="Proteomes" id="UP000790709">
    <property type="component" value="Unassembled WGS sequence"/>
</dbReference>
<name>A0ACB8BK66_9AGAM</name>
<evidence type="ECO:0000313" key="1">
    <source>
        <dbReference type="EMBL" id="KAH7925699.1"/>
    </source>
</evidence>
<accession>A0ACB8BK66</accession>
<gene>
    <name evidence="1" type="ORF">BV22DRAFT_1064496</name>
</gene>